<feature type="short sequence motif" description="GXGXXG" evidence="4">
    <location>
        <begin position="18"/>
        <end position="23"/>
    </location>
</feature>
<reference evidence="7" key="1">
    <citation type="journal article" date="2019" name="Int. J. Syst. Evol. Microbiol.">
        <title>The Global Catalogue of Microorganisms (GCM) 10K type strain sequencing project: providing services to taxonomists for standard genome sequencing and annotation.</title>
        <authorList>
            <consortium name="The Broad Institute Genomics Platform"/>
            <consortium name="The Broad Institute Genome Sequencing Center for Infectious Disease"/>
            <person name="Wu L."/>
            <person name="Ma J."/>
        </authorList>
    </citation>
    <scope>NUCLEOTIDE SEQUENCE [LARGE SCALE GENOMIC DNA]</scope>
    <source>
        <strain evidence="7">KCTC 42986</strain>
    </source>
</reference>
<evidence type="ECO:0000259" key="5">
    <source>
        <dbReference type="PROSITE" id="PS51635"/>
    </source>
</evidence>
<dbReference type="PANTHER" id="PTHR14226:SF78">
    <property type="entry name" value="SLR0060 PROTEIN"/>
    <property type="match status" value="1"/>
</dbReference>
<keyword evidence="1 4" id="KW-0378">Hydrolase</keyword>
<evidence type="ECO:0000313" key="6">
    <source>
        <dbReference type="EMBL" id="MFC3110472.1"/>
    </source>
</evidence>
<organism evidence="6 7">
    <name type="scientific">Undibacterium arcticum</name>
    <dbReference type="NCBI Taxonomy" id="1762892"/>
    <lineage>
        <taxon>Bacteria</taxon>
        <taxon>Pseudomonadati</taxon>
        <taxon>Pseudomonadota</taxon>
        <taxon>Betaproteobacteria</taxon>
        <taxon>Burkholderiales</taxon>
        <taxon>Oxalobacteraceae</taxon>
        <taxon>Undibacterium</taxon>
    </lineage>
</organism>
<dbReference type="SUPFAM" id="SSF52151">
    <property type="entry name" value="FabD/lysophospholipase-like"/>
    <property type="match status" value="1"/>
</dbReference>
<evidence type="ECO:0000256" key="3">
    <source>
        <dbReference type="ARBA" id="ARBA00023098"/>
    </source>
</evidence>
<evidence type="ECO:0000256" key="2">
    <source>
        <dbReference type="ARBA" id="ARBA00022963"/>
    </source>
</evidence>
<feature type="short sequence motif" description="DGA/G" evidence="4">
    <location>
        <begin position="190"/>
        <end position="192"/>
    </location>
</feature>
<dbReference type="Pfam" id="PF01734">
    <property type="entry name" value="Patatin"/>
    <property type="match status" value="1"/>
</dbReference>
<dbReference type="PROSITE" id="PS51635">
    <property type="entry name" value="PNPLA"/>
    <property type="match status" value="1"/>
</dbReference>
<dbReference type="Proteomes" id="UP001595530">
    <property type="component" value="Unassembled WGS sequence"/>
</dbReference>
<dbReference type="InterPro" id="IPR016035">
    <property type="entry name" value="Acyl_Trfase/lysoPLipase"/>
</dbReference>
<protein>
    <submittedName>
        <fullName evidence="6">Patatin-like phospholipase family protein</fullName>
    </submittedName>
</protein>
<dbReference type="InterPro" id="IPR002641">
    <property type="entry name" value="PNPLA_dom"/>
</dbReference>
<dbReference type="PANTHER" id="PTHR14226">
    <property type="entry name" value="NEUROPATHY TARGET ESTERASE/SWISS CHEESE D.MELANOGASTER"/>
    <property type="match status" value="1"/>
</dbReference>
<accession>A0ABV7F9M7</accession>
<dbReference type="Gene3D" id="3.40.1090.10">
    <property type="entry name" value="Cytosolic phospholipase A2 catalytic domain"/>
    <property type="match status" value="2"/>
</dbReference>
<gene>
    <name evidence="6" type="ORF">ACFOFO_21320</name>
</gene>
<dbReference type="RefSeq" id="WP_390323243.1">
    <property type="nucleotide sequence ID" value="NZ_JBHRTP010000080.1"/>
</dbReference>
<sequence>MNDVNTSKPVTINLALQGGGSHGAFTWGVLDRLLEEERIVVDGISGASAGAMNAVVYADGLLDGGVHGAKKALHDFWKAVSETPSIGALKIPSLMEFVGAEFDLMSRMFSPYQTNPLNINPLRDMLNAQIDFPRLRQKSPVKLFICATNVKSGRVKVFKNAELSCDVLLASSCLPFLFQAVEINGEHYWDGGYMGNPPIFPLYEQTETHDIMIVQINPIERNDVPDTSPEIIDRLNEISFNSPLILELRGIDFVNRMLAEDRVDTGKYKHIKIHAIDSENQMRKFGASSKSNSDWGFLQSLHKIGRHAADKWLAENLDAIGERSSVNIAQKFL</sequence>
<keyword evidence="7" id="KW-1185">Reference proteome</keyword>
<feature type="active site" description="Nucleophile" evidence="4">
    <location>
        <position position="48"/>
    </location>
</feature>
<evidence type="ECO:0000313" key="7">
    <source>
        <dbReference type="Proteomes" id="UP001595530"/>
    </source>
</evidence>
<feature type="short sequence motif" description="GXSXG" evidence="4">
    <location>
        <begin position="46"/>
        <end position="50"/>
    </location>
</feature>
<proteinExistence type="predicted"/>
<keyword evidence="2 4" id="KW-0442">Lipid degradation</keyword>
<feature type="domain" description="PNPLA" evidence="5">
    <location>
        <begin position="14"/>
        <end position="203"/>
    </location>
</feature>
<comment type="caution">
    <text evidence="6">The sequence shown here is derived from an EMBL/GenBank/DDBJ whole genome shotgun (WGS) entry which is preliminary data.</text>
</comment>
<name>A0ABV7F9M7_9BURK</name>
<dbReference type="EMBL" id="JBHRTP010000080">
    <property type="protein sequence ID" value="MFC3110472.1"/>
    <property type="molecule type" value="Genomic_DNA"/>
</dbReference>
<dbReference type="InterPro" id="IPR050301">
    <property type="entry name" value="NTE"/>
</dbReference>
<evidence type="ECO:0000256" key="4">
    <source>
        <dbReference type="PROSITE-ProRule" id="PRU01161"/>
    </source>
</evidence>
<keyword evidence="3 4" id="KW-0443">Lipid metabolism</keyword>
<evidence type="ECO:0000256" key="1">
    <source>
        <dbReference type="ARBA" id="ARBA00022801"/>
    </source>
</evidence>
<feature type="active site" description="Proton acceptor" evidence="4">
    <location>
        <position position="190"/>
    </location>
</feature>